<evidence type="ECO:0000256" key="3">
    <source>
        <dbReference type="PROSITE-ProRule" id="PRU00221"/>
    </source>
</evidence>
<dbReference type="CDD" id="cd06071">
    <property type="entry name" value="Beach"/>
    <property type="match status" value="1"/>
</dbReference>
<dbReference type="AlphaFoldDB" id="A0A2K5WAR7"/>
<dbReference type="InterPro" id="IPR019775">
    <property type="entry name" value="WD40_repeat_CS"/>
</dbReference>
<keyword evidence="2" id="KW-0677">Repeat</keyword>
<dbReference type="InterPro" id="IPR000409">
    <property type="entry name" value="BEACH_dom"/>
</dbReference>
<reference evidence="6 7" key="1">
    <citation type="submission" date="2013-03" db="EMBL/GenBank/DDBJ databases">
        <authorList>
            <person name="Warren W."/>
            <person name="Wilson R.K."/>
        </authorList>
    </citation>
    <scope>NUCLEOTIDE SEQUENCE</scope>
</reference>
<evidence type="ECO:0000256" key="2">
    <source>
        <dbReference type="ARBA" id="ARBA00022737"/>
    </source>
</evidence>
<evidence type="ECO:0000259" key="5">
    <source>
        <dbReference type="PROSITE" id="PS50197"/>
    </source>
</evidence>
<dbReference type="Proteomes" id="UP000233100">
    <property type="component" value="Chromosome 9"/>
</dbReference>
<dbReference type="PROSITE" id="PS00678">
    <property type="entry name" value="WD_REPEATS_1"/>
    <property type="match status" value="1"/>
</dbReference>
<dbReference type="InterPro" id="IPR051944">
    <property type="entry name" value="BEACH_domain_protein"/>
</dbReference>
<proteinExistence type="predicted"/>
<dbReference type="Pfam" id="PF02138">
    <property type="entry name" value="Beach"/>
    <property type="match status" value="1"/>
</dbReference>
<reference evidence="6" key="3">
    <citation type="submission" date="2025-09" db="UniProtKB">
        <authorList>
            <consortium name="Ensembl"/>
        </authorList>
    </citation>
    <scope>IDENTIFICATION</scope>
</reference>
<dbReference type="PROSITE" id="PS50294">
    <property type="entry name" value="WD_REPEATS_REGION"/>
    <property type="match status" value="1"/>
</dbReference>
<dbReference type="PANTHER" id="PTHR46108">
    <property type="entry name" value="BLUE CHEESE"/>
    <property type="match status" value="1"/>
</dbReference>
<dbReference type="PROSITE" id="PS50197">
    <property type="entry name" value="BEACH"/>
    <property type="match status" value="1"/>
</dbReference>
<gene>
    <name evidence="6" type="primary">WDFY4</name>
</gene>
<evidence type="ECO:0000313" key="6">
    <source>
        <dbReference type="Ensembl" id="ENSMFAP00000034140.2"/>
    </source>
</evidence>
<accession>A0A2K5WAR7</accession>
<sequence>MVEPVPPRQNGWCLASRRVPVSSWSCWLHFPQGGGFDVADRMFHSVKSTWESASRENMSDVRELTPEFFYLPEFLTNCNGVEFGCMQDGTALGDVQLPPWADGDPRKFISLHRKALESDFVSANLHHWIDLIFGYKQQGPAAVDAVNIFHPYFYGDRVDLSSITDPLIKSTILGFVSNFGQVPKQILMTFENLAAWGRCLCAVCPSPTMIVTSGTSTVVCVWELSMTKGRPRGLRLRQALYGHTQAVTCLAASVTFSLLVSGSQDCTCILWDLDHLTHVTRLPMHREGISAVAISDVSGTIVSCAGAHLSLWNVNGQPLASITTAWGPEGAITCCCLIEGPAWDTSQIIITGSQDGMVRVWKTEDVKMSVPGRPAGEEPSAQPPSPRGHKWEKNLALSRELDVSIALTGKPSKTSPAVTALAVSRNQTKLLVGDEKGRIFCWSADG</sequence>
<feature type="repeat" description="WD" evidence="3">
    <location>
        <begin position="240"/>
        <end position="281"/>
    </location>
</feature>
<dbReference type="GeneTree" id="ENSGT00940000155684"/>
<dbReference type="InterPro" id="IPR036322">
    <property type="entry name" value="WD40_repeat_dom_sf"/>
</dbReference>
<protein>
    <submittedName>
        <fullName evidence="6">WDFY family member 4</fullName>
    </submittedName>
</protein>
<feature type="domain" description="BEACH" evidence="5">
    <location>
        <begin position="1"/>
        <end position="198"/>
    </location>
</feature>
<feature type="region of interest" description="Disordered" evidence="4">
    <location>
        <begin position="369"/>
        <end position="390"/>
    </location>
</feature>
<dbReference type="SUPFAM" id="SSF50978">
    <property type="entry name" value="WD40 repeat-like"/>
    <property type="match status" value="1"/>
</dbReference>
<evidence type="ECO:0000313" key="7">
    <source>
        <dbReference type="Proteomes" id="UP000233100"/>
    </source>
</evidence>
<dbReference type="VEuPathDB" id="HostDB:ENSMFAG00000003522"/>
<dbReference type="GO" id="GO:0019882">
    <property type="term" value="P:antigen processing and presentation"/>
    <property type="evidence" value="ECO:0007669"/>
    <property type="project" value="TreeGrafter"/>
</dbReference>
<keyword evidence="1 3" id="KW-0853">WD repeat</keyword>
<dbReference type="PANTHER" id="PTHR46108:SF3">
    <property type="entry name" value="WD REPEAT- AND FYVE DOMAIN-CONTAINING PROTEIN 4"/>
    <property type="match status" value="1"/>
</dbReference>
<dbReference type="Gene3D" id="1.10.1540.10">
    <property type="entry name" value="BEACH domain"/>
    <property type="match status" value="1"/>
</dbReference>
<dbReference type="Pfam" id="PF00400">
    <property type="entry name" value="WD40"/>
    <property type="match status" value="2"/>
</dbReference>
<feature type="repeat" description="WD" evidence="3">
    <location>
        <begin position="346"/>
        <end position="371"/>
    </location>
</feature>
<dbReference type="Bgee" id="ENSMFAG00000003522">
    <property type="expression patterns" value="Expressed in spleen and 5 other cell types or tissues"/>
</dbReference>
<evidence type="ECO:0000256" key="1">
    <source>
        <dbReference type="ARBA" id="ARBA00022574"/>
    </source>
</evidence>
<dbReference type="SMART" id="SM01026">
    <property type="entry name" value="Beach"/>
    <property type="match status" value="1"/>
</dbReference>
<dbReference type="Gene3D" id="2.130.10.10">
    <property type="entry name" value="YVTN repeat-like/Quinoprotein amine dehydrogenase"/>
    <property type="match status" value="1"/>
</dbReference>
<dbReference type="SUPFAM" id="SSF81837">
    <property type="entry name" value="BEACH domain"/>
    <property type="match status" value="1"/>
</dbReference>
<reference evidence="6" key="2">
    <citation type="submission" date="2025-08" db="UniProtKB">
        <authorList>
            <consortium name="Ensembl"/>
        </authorList>
    </citation>
    <scope>IDENTIFICATION</scope>
</reference>
<dbReference type="PROSITE" id="PS50082">
    <property type="entry name" value="WD_REPEATS_2"/>
    <property type="match status" value="2"/>
</dbReference>
<dbReference type="Ensembl" id="ENSMFAT00000008368.2">
    <property type="protein sequence ID" value="ENSMFAP00000034140.2"/>
    <property type="gene ID" value="ENSMFAG00000003522.2"/>
</dbReference>
<name>A0A2K5WAR7_MACFA</name>
<dbReference type="STRING" id="9541.ENSMFAP00000034140"/>
<dbReference type="InterPro" id="IPR036372">
    <property type="entry name" value="BEACH_dom_sf"/>
</dbReference>
<keyword evidence="7" id="KW-1185">Reference proteome</keyword>
<dbReference type="SMART" id="SM00320">
    <property type="entry name" value="WD40"/>
    <property type="match status" value="5"/>
</dbReference>
<dbReference type="InterPro" id="IPR015943">
    <property type="entry name" value="WD40/YVTN_repeat-like_dom_sf"/>
</dbReference>
<dbReference type="InterPro" id="IPR001680">
    <property type="entry name" value="WD40_rpt"/>
</dbReference>
<evidence type="ECO:0000256" key="4">
    <source>
        <dbReference type="SAM" id="MobiDB-lite"/>
    </source>
</evidence>
<organism evidence="6 7">
    <name type="scientific">Macaca fascicularis</name>
    <name type="common">Crab-eating macaque</name>
    <name type="synonym">Cynomolgus monkey</name>
    <dbReference type="NCBI Taxonomy" id="9541"/>
    <lineage>
        <taxon>Eukaryota</taxon>
        <taxon>Metazoa</taxon>
        <taxon>Chordata</taxon>
        <taxon>Craniata</taxon>
        <taxon>Vertebrata</taxon>
        <taxon>Euteleostomi</taxon>
        <taxon>Mammalia</taxon>
        <taxon>Eutheria</taxon>
        <taxon>Euarchontoglires</taxon>
        <taxon>Primates</taxon>
        <taxon>Haplorrhini</taxon>
        <taxon>Catarrhini</taxon>
        <taxon>Cercopithecidae</taxon>
        <taxon>Cercopithecinae</taxon>
        <taxon>Macaca</taxon>
    </lineage>
</organism>